<evidence type="ECO:0000256" key="1">
    <source>
        <dbReference type="ARBA" id="ARBA00022741"/>
    </source>
</evidence>
<dbReference type="PANTHER" id="PTHR32071">
    <property type="entry name" value="TRANSCRIPTIONAL REGULATORY PROTEIN"/>
    <property type="match status" value="1"/>
</dbReference>
<dbReference type="PANTHER" id="PTHR32071:SF117">
    <property type="entry name" value="PTS-DEPENDENT DIHYDROXYACETONE KINASE OPERON REGULATORY PROTEIN-RELATED"/>
    <property type="match status" value="1"/>
</dbReference>
<dbReference type="PROSITE" id="PS50045">
    <property type="entry name" value="SIGMA54_INTERACT_4"/>
    <property type="match status" value="1"/>
</dbReference>
<protein>
    <submittedName>
        <fullName evidence="7">Sigma-54-dependent Fis family transcriptional regulator</fullName>
    </submittedName>
</protein>
<reference evidence="7" key="1">
    <citation type="submission" date="2020-09" db="EMBL/GenBank/DDBJ databases">
        <authorList>
            <person name="Yoon J.-W."/>
        </authorList>
    </citation>
    <scope>NUCLEOTIDE SEQUENCE</scope>
    <source>
        <strain evidence="7">KMU-158</strain>
    </source>
</reference>
<keyword evidence="3" id="KW-0805">Transcription regulation</keyword>
<dbReference type="InterPro" id="IPR025944">
    <property type="entry name" value="Sigma_54_int_dom_CS"/>
</dbReference>
<dbReference type="SUPFAM" id="SSF52540">
    <property type="entry name" value="P-loop containing nucleoside triphosphate hydrolases"/>
    <property type="match status" value="1"/>
</dbReference>
<keyword evidence="2" id="KW-0067">ATP-binding</keyword>
<evidence type="ECO:0000256" key="3">
    <source>
        <dbReference type="ARBA" id="ARBA00023015"/>
    </source>
</evidence>
<dbReference type="Pfam" id="PF00158">
    <property type="entry name" value="Sigma54_activat"/>
    <property type="match status" value="1"/>
</dbReference>
<dbReference type="Gene3D" id="1.10.10.60">
    <property type="entry name" value="Homeodomain-like"/>
    <property type="match status" value="1"/>
</dbReference>
<evidence type="ECO:0000256" key="5">
    <source>
        <dbReference type="ARBA" id="ARBA00023163"/>
    </source>
</evidence>
<evidence type="ECO:0000313" key="8">
    <source>
        <dbReference type="Proteomes" id="UP000610558"/>
    </source>
</evidence>
<dbReference type="InterPro" id="IPR002078">
    <property type="entry name" value="Sigma_54_int"/>
</dbReference>
<dbReference type="Gene3D" id="1.10.8.60">
    <property type="match status" value="1"/>
</dbReference>
<dbReference type="InterPro" id="IPR002197">
    <property type="entry name" value="HTH_Fis"/>
</dbReference>
<keyword evidence="5" id="KW-0804">Transcription</keyword>
<evidence type="ECO:0000259" key="6">
    <source>
        <dbReference type="PROSITE" id="PS50045"/>
    </source>
</evidence>
<evidence type="ECO:0000313" key="7">
    <source>
        <dbReference type="EMBL" id="MBD2860072.1"/>
    </source>
</evidence>
<dbReference type="PROSITE" id="PS00688">
    <property type="entry name" value="SIGMA54_INTERACT_3"/>
    <property type="match status" value="1"/>
</dbReference>
<dbReference type="Pfam" id="PF02954">
    <property type="entry name" value="HTH_8"/>
    <property type="match status" value="1"/>
</dbReference>
<dbReference type="InterPro" id="IPR058031">
    <property type="entry name" value="AAA_lid_NorR"/>
</dbReference>
<keyword evidence="1" id="KW-0547">Nucleotide-binding</keyword>
<name>A0A927GXJ6_9GAMM</name>
<gene>
    <name evidence="7" type="ORF">IB286_13790</name>
</gene>
<dbReference type="AlphaFoldDB" id="A0A927GXJ6"/>
<dbReference type="Gene3D" id="3.40.50.300">
    <property type="entry name" value="P-loop containing nucleotide triphosphate hydrolases"/>
    <property type="match status" value="1"/>
</dbReference>
<keyword evidence="4" id="KW-0238">DNA-binding</keyword>
<dbReference type="GO" id="GO:0005524">
    <property type="term" value="F:ATP binding"/>
    <property type="evidence" value="ECO:0007669"/>
    <property type="project" value="UniProtKB-KW"/>
</dbReference>
<dbReference type="FunFam" id="3.40.50.300:FF:000006">
    <property type="entry name" value="DNA-binding transcriptional regulator NtrC"/>
    <property type="match status" value="1"/>
</dbReference>
<dbReference type="InterPro" id="IPR027417">
    <property type="entry name" value="P-loop_NTPase"/>
</dbReference>
<dbReference type="SUPFAM" id="SSF46689">
    <property type="entry name" value="Homeodomain-like"/>
    <property type="match status" value="1"/>
</dbReference>
<dbReference type="EMBL" id="JACXLD010000011">
    <property type="protein sequence ID" value="MBD2860072.1"/>
    <property type="molecule type" value="Genomic_DNA"/>
</dbReference>
<evidence type="ECO:0000256" key="2">
    <source>
        <dbReference type="ARBA" id="ARBA00022840"/>
    </source>
</evidence>
<dbReference type="Pfam" id="PF25601">
    <property type="entry name" value="AAA_lid_14"/>
    <property type="match status" value="1"/>
</dbReference>
<evidence type="ECO:0000256" key="4">
    <source>
        <dbReference type="ARBA" id="ARBA00023125"/>
    </source>
</evidence>
<dbReference type="GO" id="GO:0006355">
    <property type="term" value="P:regulation of DNA-templated transcription"/>
    <property type="evidence" value="ECO:0007669"/>
    <property type="project" value="InterPro"/>
</dbReference>
<organism evidence="7 8">
    <name type="scientific">Spongiibacter pelagi</name>
    <dbReference type="NCBI Taxonomy" id="2760804"/>
    <lineage>
        <taxon>Bacteria</taxon>
        <taxon>Pseudomonadati</taxon>
        <taxon>Pseudomonadota</taxon>
        <taxon>Gammaproteobacteria</taxon>
        <taxon>Cellvibrionales</taxon>
        <taxon>Spongiibacteraceae</taxon>
        <taxon>Spongiibacter</taxon>
    </lineage>
</organism>
<dbReference type="SMART" id="SM00382">
    <property type="entry name" value="AAA"/>
    <property type="match status" value="1"/>
</dbReference>
<dbReference type="InterPro" id="IPR003593">
    <property type="entry name" value="AAA+_ATPase"/>
</dbReference>
<dbReference type="Proteomes" id="UP000610558">
    <property type="component" value="Unassembled WGS sequence"/>
</dbReference>
<proteinExistence type="predicted"/>
<dbReference type="GO" id="GO:0043565">
    <property type="term" value="F:sequence-specific DNA binding"/>
    <property type="evidence" value="ECO:0007669"/>
    <property type="project" value="InterPro"/>
</dbReference>
<dbReference type="CDD" id="cd00009">
    <property type="entry name" value="AAA"/>
    <property type="match status" value="1"/>
</dbReference>
<keyword evidence="8" id="KW-1185">Reference proteome</keyword>
<dbReference type="InterPro" id="IPR009057">
    <property type="entry name" value="Homeodomain-like_sf"/>
</dbReference>
<dbReference type="PRINTS" id="PR01590">
    <property type="entry name" value="HTHFIS"/>
</dbReference>
<feature type="domain" description="Sigma-54 factor interaction" evidence="6">
    <location>
        <begin position="1"/>
        <end position="222"/>
    </location>
</feature>
<accession>A0A927GXJ6</accession>
<comment type="caution">
    <text evidence="7">The sequence shown here is derived from an EMBL/GenBank/DDBJ whole genome shotgun (WGS) entry which is preliminary data.</text>
</comment>
<sequence length="320" mass="35369">MQKLLALLVSLENKSPTVLISGASGSGKELVARAIHANSPRANGPFIPINCGAIPKDLLESELFGHEKGAFTGAINQRAGRFELALGGTLFLDEIGDMPLEMQVKLLRVLQEKVFQRVGGNKDIAADVRIITATHRDLEQCVAKGEFREDLFYRLNVFPIGVPALRERQEDIPGLIKQIAQELSEEGLGTLKLKPTCVSALQNYPWPGNVRELANLLERLLIVHSDNLVELADLPEKYRQGIEIDLPVNEPTKLVSSVANIEILPEQGFDMKQRIIELEIGWIQQALEQCGGVVTRAAELLGLRRTTLIEKMRKYGIVAD</sequence>